<evidence type="ECO:0000313" key="2">
    <source>
        <dbReference type="Proteomes" id="UP000666240"/>
    </source>
</evidence>
<organism evidence="1 2">
    <name type="scientific">Tianweitania sediminis</name>
    <dbReference type="NCBI Taxonomy" id="1502156"/>
    <lineage>
        <taxon>Bacteria</taxon>
        <taxon>Pseudomonadati</taxon>
        <taxon>Pseudomonadota</taxon>
        <taxon>Alphaproteobacteria</taxon>
        <taxon>Hyphomicrobiales</taxon>
        <taxon>Phyllobacteriaceae</taxon>
        <taxon>Tianweitania</taxon>
    </lineage>
</organism>
<name>A0A8J7QY65_9HYPH</name>
<proteinExistence type="predicted"/>
<dbReference type="AlphaFoldDB" id="A0A8J7QY65"/>
<sequence>MTIINERTQFLMAKQSWSEHARQTAALSLLCGINLEKALTSSPKDRERLVTRLRRYLERERLRGAQRHWCYDLNRHIALKQAMDRLVASTGAGKRDIH</sequence>
<protein>
    <submittedName>
        <fullName evidence="1">Cytoplasmic protein</fullName>
    </submittedName>
</protein>
<evidence type="ECO:0000313" key="1">
    <source>
        <dbReference type="EMBL" id="MBP0438878.1"/>
    </source>
</evidence>
<dbReference type="RefSeq" id="WP_209334883.1">
    <property type="nucleotide sequence ID" value="NZ_JAGIYY010000002.1"/>
</dbReference>
<accession>A0A8J7QY65</accession>
<dbReference type="Proteomes" id="UP000666240">
    <property type="component" value="Unassembled WGS sequence"/>
</dbReference>
<comment type="caution">
    <text evidence="1">The sequence shown here is derived from an EMBL/GenBank/DDBJ whole genome shotgun (WGS) entry which is preliminary data.</text>
</comment>
<reference evidence="1" key="1">
    <citation type="submission" date="2021-03" db="EMBL/GenBank/DDBJ databases">
        <title>Genome sequencing and assembly of Tianweitania sediminis.</title>
        <authorList>
            <person name="Chhetri G."/>
        </authorList>
    </citation>
    <scope>NUCLEOTIDE SEQUENCE</scope>
    <source>
        <strain evidence="1">Z8</strain>
    </source>
</reference>
<keyword evidence="2" id="KW-1185">Reference proteome</keyword>
<gene>
    <name evidence="1" type="ORF">J5Y06_09480</name>
</gene>
<dbReference type="EMBL" id="JAGIYY010000002">
    <property type="protein sequence ID" value="MBP0438878.1"/>
    <property type="molecule type" value="Genomic_DNA"/>
</dbReference>